<dbReference type="EMBL" id="CAJPIZ010020965">
    <property type="protein sequence ID" value="CAG2117476.1"/>
    <property type="molecule type" value="Genomic_DNA"/>
</dbReference>
<feature type="region of interest" description="Disordered" evidence="2">
    <location>
        <begin position="156"/>
        <end position="191"/>
    </location>
</feature>
<keyword evidence="4" id="KW-1185">Reference proteome</keyword>
<dbReference type="SUPFAM" id="SSF54928">
    <property type="entry name" value="RNA-binding domain, RBD"/>
    <property type="match status" value="1"/>
</dbReference>
<proteinExistence type="predicted"/>
<dbReference type="InterPro" id="IPR035979">
    <property type="entry name" value="RBD_domain_sf"/>
</dbReference>
<dbReference type="AlphaFoldDB" id="A0A7R9LD52"/>
<evidence type="ECO:0000256" key="2">
    <source>
        <dbReference type="SAM" id="MobiDB-lite"/>
    </source>
</evidence>
<accession>A0A7R9LD52</accession>
<evidence type="ECO:0000256" key="1">
    <source>
        <dbReference type="ARBA" id="ARBA00022884"/>
    </source>
</evidence>
<name>A0A7R9LD52_9ACAR</name>
<evidence type="ECO:0000313" key="4">
    <source>
        <dbReference type="Proteomes" id="UP000759131"/>
    </source>
</evidence>
<sequence>MQHLIGCAFVKFGSHGEAQAAINSLHGSQTMPVRFGSHGEAQAAINSLHGSQTMPVRGASSSLVVKFADTEKERQLRRMQQMAGNMGLLSPFVFNQFGAYGAYAQLMQQQAAIMAAAGGYVPMAAALAAQLPAQVQMPNGLGSPALTPTSGYVSIGIGGGTPNTTNGNTPGGGGHPPNAPSPPSFHGTCNGQGGTPDVYTTGCLQSLISSKKYCKVLLY</sequence>
<feature type="non-terminal residue" evidence="3">
    <location>
        <position position="219"/>
    </location>
</feature>
<dbReference type="OrthoDB" id="410044at2759"/>
<evidence type="ECO:0000313" key="3">
    <source>
        <dbReference type="EMBL" id="CAD7638530.1"/>
    </source>
</evidence>
<dbReference type="Gene3D" id="3.30.70.330">
    <property type="match status" value="1"/>
</dbReference>
<evidence type="ECO:0008006" key="5">
    <source>
        <dbReference type="Google" id="ProtNLM"/>
    </source>
</evidence>
<dbReference type="GO" id="GO:0003723">
    <property type="term" value="F:RNA binding"/>
    <property type="evidence" value="ECO:0007669"/>
    <property type="project" value="UniProtKB-KW"/>
</dbReference>
<reference evidence="3" key="1">
    <citation type="submission" date="2020-11" db="EMBL/GenBank/DDBJ databases">
        <authorList>
            <person name="Tran Van P."/>
        </authorList>
    </citation>
    <scope>NUCLEOTIDE SEQUENCE</scope>
</reference>
<dbReference type="PANTHER" id="PTHR24012">
    <property type="entry name" value="RNA BINDING PROTEIN"/>
    <property type="match status" value="1"/>
</dbReference>
<dbReference type="Proteomes" id="UP000759131">
    <property type="component" value="Unassembled WGS sequence"/>
</dbReference>
<gene>
    <name evidence="3" type="ORF">OSB1V03_LOCUS17429</name>
</gene>
<keyword evidence="1" id="KW-0694">RNA-binding</keyword>
<protein>
    <recommendedName>
        <fullName evidence="5">RRM domain-containing protein</fullName>
    </recommendedName>
</protein>
<dbReference type="EMBL" id="OC875540">
    <property type="protein sequence ID" value="CAD7638530.1"/>
    <property type="molecule type" value="Genomic_DNA"/>
</dbReference>
<organism evidence="3">
    <name type="scientific">Medioppia subpectinata</name>
    <dbReference type="NCBI Taxonomy" id="1979941"/>
    <lineage>
        <taxon>Eukaryota</taxon>
        <taxon>Metazoa</taxon>
        <taxon>Ecdysozoa</taxon>
        <taxon>Arthropoda</taxon>
        <taxon>Chelicerata</taxon>
        <taxon>Arachnida</taxon>
        <taxon>Acari</taxon>
        <taxon>Acariformes</taxon>
        <taxon>Sarcoptiformes</taxon>
        <taxon>Oribatida</taxon>
        <taxon>Brachypylina</taxon>
        <taxon>Oppioidea</taxon>
        <taxon>Oppiidae</taxon>
        <taxon>Medioppia</taxon>
    </lineage>
</organism>
<dbReference type="InterPro" id="IPR012677">
    <property type="entry name" value="Nucleotide-bd_a/b_plait_sf"/>
</dbReference>